<dbReference type="GO" id="GO:0032153">
    <property type="term" value="C:cell division site"/>
    <property type="evidence" value="ECO:0007669"/>
    <property type="project" value="TreeGrafter"/>
</dbReference>
<gene>
    <name evidence="2" type="ORF">L227DRAFT_575700</name>
</gene>
<feature type="transmembrane region" description="Helical" evidence="1">
    <location>
        <begin position="156"/>
        <end position="179"/>
    </location>
</feature>
<keyword evidence="1" id="KW-0812">Transmembrane</keyword>
<feature type="transmembrane region" description="Helical" evidence="1">
    <location>
        <begin position="79"/>
        <end position="100"/>
    </location>
</feature>
<organism evidence="2 3">
    <name type="scientific">Lentinus tigrinus ALCF2SS1-6</name>
    <dbReference type="NCBI Taxonomy" id="1328759"/>
    <lineage>
        <taxon>Eukaryota</taxon>
        <taxon>Fungi</taxon>
        <taxon>Dikarya</taxon>
        <taxon>Basidiomycota</taxon>
        <taxon>Agaricomycotina</taxon>
        <taxon>Agaricomycetes</taxon>
        <taxon>Polyporales</taxon>
        <taxon>Polyporaceae</taxon>
        <taxon>Lentinus</taxon>
    </lineage>
</organism>
<evidence type="ECO:0000313" key="3">
    <source>
        <dbReference type="Proteomes" id="UP000313359"/>
    </source>
</evidence>
<evidence type="ECO:0008006" key="4">
    <source>
        <dbReference type="Google" id="ProtNLM"/>
    </source>
</evidence>
<keyword evidence="1" id="KW-1133">Transmembrane helix</keyword>
<dbReference type="InterPro" id="IPR051380">
    <property type="entry name" value="pH-response_reg_palI/RIM9"/>
</dbReference>
<dbReference type="PANTHER" id="PTHR28013">
    <property type="entry name" value="PROTEIN DCV1-RELATED"/>
    <property type="match status" value="1"/>
</dbReference>
<keyword evidence="3" id="KW-1185">Reference proteome</keyword>
<dbReference type="EMBL" id="ML122267">
    <property type="protein sequence ID" value="RPD60167.1"/>
    <property type="molecule type" value="Genomic_DNA"/>
</dbReference>
<dbReference type="AlphaFoldDB" id="A0A5C2SA70"/>
<sequence length="197" mass="21799">MRISILLAFLGNLSAFVLLILVTFSVPVIDDLYFLHSSVFGGTRFGVLGYCIESARLECTSLRIGYRFEPELYYPLPRVLVLFPVAAGFAGTSALLLLPSFFPQYGDQKPPILYDISASASFFSSTAAFAVAMWLFARAMRDFHDEGFTASFGPSIWMSLAAMVVTLFVALHALLGTCMSMRSRYARRKPTNLPGIY</sequence>
<reference evidence="2" key="1">
    <citation type="journal article" date="2018" name="Genome Biol. Evol.">
        <title>Genomics and development of Lentinus tigrinus, a white-rot wood-decaying mushroom with dimorphic fruiting bodies.</title>
        <authorList>
            <person name="Wu B."/>
            <person name="Xu Z."/>
            <person name="Knudson A."/>
            <person name="Carlson A."/>
            <person name="Chen N."/>
            <person name="Kovaka S."/>
            <person name="LaButti K."/>
            <person name="Lipzen A."/>
            <person name="Pennachio C."/>
            <person name="Riley R."/>
            <person name="Schakwitz W."/>
            <person name="Umezawa K."/>
            <person name="Ohm R.A."/>
            <person name="Grigoriev I.V."/>
            <person name="Nagy L.G."/>
            <person name="Gibbons J."/>
            <person name="Hibbett D."/>
        </authorList>
    </citation>
    <scope>NUCLEOTIDE SEQUENCE [LARGE SCALE GENOMIC DNA]</scope>
    <source>
        <strain evidence="2">ALCF2SS1-6</strain>
    </source>
</reference>
<accession>A0A5C2SA70</accession>
<evidence type="ECO:0000256" key="1">
    <source>
        <dbReference type="SAM" id="Phobius"/>
    </source>
</evidence>
<feature type="transmembrane region" description="Helical" evidence="1">
    <location>
        <begin position="112"/>
        <end position="136"/>
    </location>
</feature>
<evidence type="ECO:0000313" key="2">
    <source>
        <dbReference type="EMBL" id="RPD60167.1"/>
    </source>
</evidence>
<dbReference type="PANTHER" id="PTHR28013:SF4">
    <property type="entry name" value="MARVEL DOMAIN-CONTAINING PROTEIN"/>
    <property type="match status" value="1"/>
</dbReference>
<keyword evidence="1" id="KW-0472">Membrane</keyword>
<dbReference type="GO" id="GO:0005886">
    <property type="term" value="C:plasma membrane"/>
    <property type="evidence" value="ECO:0007669"/>
    <property type="project" value="InterPro"/>
</dbReference>
<dbReference type="Proteomes" id="UP000313359">
    <property type="component" value="Unassembled WGS sequence"/>
</dbReference>
<dbReference type="GO" id="GO:0035838">
    <property type="term" value="C:growing cell tip"/>
    <property type="evidence" value="ECO:0007669"/>
    <property type="project" value="TreeGrafter"/>
</dbReference>
<protein>
    <recommendedName>
        <fullName evidence="4">Pali-domain-containing protein</fullName>
    </recommendedName>
</protein>
<dbReference type="OrthoDB" id="2589196at2759"/>
<proteinExistence type="predicted"/>
<name>A0A5C2SA70_9APHY</name>
<dbReference type="InterPro" id="IPR009571">
    <property type="entry name" value="SUR7/Rim9-like_fungi"/>
</dbReference>
<dbReference type="Pfam" id="PF06687">
    <property type="entry name" value="SUR7"/>
    <property type="match status" value="1"/>
</dbReference>